<reference evidence="10 11" key="1">
    <citation type="submission" date="2019-07" db="EMBL/GenBank/DDBJ databases">
        <authorList>
            <person name="Jastrzebski P J."/>
            <person name="Paukszto L."/>
            <person name="Jastrzebski P J."/>
        </authorList>
    </citation>
    <scope>NUCLEOTIDE SEQUENCE [LARGE SCALE GENOMIC DNA]</scope>
    <source>
        <strain evidence="10 11">WMS-il1</strain>
    </source>
</reference>
<protein>
    <recommendedName>
        <fullName evidence="3">serine C-palmitoyltransferase</fullName>
        <ecNumber evidence="3">2.3.1.50</ecNumber>
    </recommendedName>
</protein>
<dbReference type="EMBL" id="CABIJS010000111">
    <property type="protein sequence ID" value="VUZ43091.1"/>
    <property type="molecule type" value="Genomic_DNA"/>
</dbReference>
<dbReference type="PROSITE" id="PS00599">
    <property type="entry name" value="AA_TRANSFER_CLASS_2"/>
    <property type="match status" value="1"/>
</dbReference>
<dbReference type="InterPro" id="IPR050087">
    <property type="entry name" value="AON_synthase_class-II"/>
</dbReference>
<keyword evidence="6" id="KW-0012">Acyltransferase</keyword>
<comment type="similarity">
    <text evidence="2 8">Belongs to the class-II pyridoxal-phosphate-dependent aminotransferase family.</text>
</comment>
<dbReference type="GO" id="GO:0030170">
    <property type="term" value="F:pyridoxal phosphate binding"/>
    <property type="evidence" value="ECO:0007669"/>
    <property type="project" value="InterPro"/>
</dbReference>
<comment type="cofactor">
    <cofactor evidence="1 8">
        <name>pyridoxal 5'-phosphate</name>
        <dbReference type="ChEBI" id="CHEBI:597326"/>
    </cofactor>
</comment>
<dbReference type="InterPro" id="IPR015424">
    <property type="entry name" value="PyrdxlP-dep_Trfase"/>
</dbReference>
<keyword evidence="11" id="KW-1185">Reference proteome</keyword>
<dbReference type="InterPro" id="IPR015421">
    <property type="entry name" value="PyrdxlP-dep_Trfase_major"/>
</dbReference>
<accession>A0A564Y756</accession>
<dbReference type="GO" id="GO:0046512">
    <property type="term" value="P:sphingosine biosynthetic process"/>
    <property type="evidence" value="ECO:0007669"/>
    <property type="project" value="TreeGrafter"/>
</dbReference>
<gene>
    <name evidence="10" type="ORF">WMSIL1_LOCUS4081</name>
</gene>
<dbReference type="Gene3D" id="3.40.640.10">
    <property type="entry name" value="Type I PLP-dependent aspartate aminotransferase-like (Major domain)"/>
    <property type="match status" value="1"/>
</dbReference>
<evidence type="ECO:0000313" key="10">
    <source>
        <dbReference type="EMBL" id="VUZ43091.1"/>
    </source>
</evidence>
<keyword evidence="4" id="KW-0808">Transferase</keyword>
<evidence type="ECO:0000259" key="9">
    <source>
        <dbReference type="Pfam" id="PF00155"/>
    </source>
</evidence>
<dbReference type="SUPFAM" id="SSF53383">
    <property type="entry name" value="PLP-dependent transferases"/>
    <property type="match status" value="1"/>
</dbReference>
<name>A0A564Y756_HYMDI</name>
<dbReference type="InterPro" id="IPR004839">
    <property type="entry name" value="Aminotransferase_I/II_large"/>
</dbReference>
<dbReference type="GO" id="GO:0004758">
    <property type="term" value="F:serine C-palmitoyltransferase activity"/>
    <property type="evidence" value="ECO:0007669"/>
    <property type="project" value="UniProtKB-EC"/>
</dbReference>
<dbReference type="GO" id="GO:0016020">
    <property type="term" value="C:membrane"/>
    <property type="evidence" value="ECO:0007669"/>
    <property type="project" value="GOC"/>
</dbReference>
<evidence type="ECO:0000313" key="11">
    <source>
        <dbReference type="Proteomes" id="UP000321570"/>
    </source>
</evidence>
<proteinExistence type="inferred from homology"/>
<evidence type="ECO:0000256" key="2">
    <source>
        <dbReference type="ARBA" id="ARBA00008392"/>
    </source>
</evidence>
<evidence type="ECO:0000256" key="1">
    <source>
        <dbReference type="ARBA" id="ARBA00001933"/>
    </source>
</evidence>
<evidence type="ECO:0000256" key="4">
    <source>
        <dbReference type="ARBA" id="ARBA00022679"/>
    </source>
</evidence>
<evidence type="ECO:0000256" key="8">
    <source>
        <dbReference type="RuleBase" id="RU003693"/>
    </source>
</evidence>
<dbReference type="Proteomes" id="UP000321570">
    <property type="component" value="Unassembled WGS sequence"/>
</dbReference>
<dbReference type="EC" id="2.3.1.50" evidence="3"/>
<sequence length="546" mass="61217">MVSHIKTTLYAKPRTGEPFYECFEEISLKNAVLTYMSFLILNLLGRLQDFLRKHGILDNPAYKESELTKSFVPLYSDYEAFYTRNVYRRARDCWNRPICSPPGPEMVLMDRVSYDSCWTFQMTNTTSKVLNFGSYNYLGFAEPSGPCIDSDIKSIEKYGLGIASPRLEAGTLDIHLELENLVAEFVGQEAAIVFGMGFATNALNMPRVFDKNSCIISDELNHTSLILGCRLSGATVRRFKHNDMHDLEKCLKEAVVYGRPRSRRPFSRIFIIVEGIYSMEGSIAHMPEIIALKKKYKAYVYLDEAHSIGALGPSGRGIVDYFGIDPKDIDIAMGTFTKSFGSSGGYLAGSKRFIDYVRTESYSSIYGGTMPAPVCQQIITSMKIIMGRECPGEGERRLKQLAWNTRYFRAHLHQMGLIVFGNRDSPVIPLILYMPGKLIAFSRLCLERGLGVVVVGFPATALLASRCRFCISAGHTKEMLDKALAVIKEVADELHLNCSKLPPPYWSNVYLKGKTANGTITKCPLQNGHCAVERKENGDTDIRKRA</sequence>
<dbReference type="AlphaFoldDB" id="A0A564Y756"/>
<dbReference type="InterPro" id="IPR015422">
    <property type="entry name" value="PyrdxlP-dep_Trfase_small"/>
</dbReference>
<dbReference type="Gene3D" id="3.90.1150.10">
    <property type="entry name" value="Aspartate Aminotransferase, domain 1"/>
    <property type="match status" value="1"/>
</dbReference>
<dbReference type="CDD" id="cd06454">
    <property type="entry name" value="KBL_like"/>
    <property type="match status" value="1"/>
</dbReference>
<organism evidence="10 11">
    <name type="scientific">Hymenolepis diminuta</name>
    <name type="common">Rat tapeworm</name>
    <dbReference type="NCBI Taxonomy" id="6216"/>
    <lineage>
        <taxon>Eukaryota</taxon>
        <taxon>Metazoa</taxon>
        <taxon>Spiralia</taxon>
        <taxon>Lophotrochozoa</taxon>
        <taxon>Platyhelminthes</taxon>
        <taxon>Cestoda</taxon>
        <taxon>Eucestoda</taxon>
        <taxon>Cyclophyllidea</taxon>
        <taxon>Hymenolepididae</taxon>
        <taxon>Hymenolepis</taxon>
    </lineage>
</organism>
<dbReference type="GO" id="GO:0046513">
    <property type="term" value="P:ceramide biosynthetic process"/>
    <property type="evidence" value="ECO:0007669"/>
    <property type="project" value="TreeGrafter"/>
</dbReference>
<keyword evidence="5 8" id="KW-0663">Pyridoxal phosphate</keyword>
<feature type="domain" description="Aminotransferase class I/classII large" evidence="9">
    <location>
        <begin position="128"/>
        <end position="487"/>
    </location>
</feature>
<dbReference type="PANTHER" id="PTHR13693:SF3">
    <property type="entry name" value="LD36009P"/>
    <property type="match status" value="1"/>
</dbReference>
<evidence type="ECO:0000256" key="7">
    <source>
        <dbReference type="ARBA" id="ARBA00048528"/>
    </source>
</evidence>
<dbReference type="Pfam" id="PF00155">
    <property type="entry name" value="Aminotran_1_2"/>
    <property type="match status" value="1"/>
</dbReference>
<evidence type="ECO:0000256" key="6">
    <source>
        <dbReference type="ARBA" id="ARBA00023315"/>
    </source>
</evidence>
<comment type="catalytic activity">
    <reaction evidence="7">
        <text>L-serine + hexadecanoyl-CoA + H(+) = 3-oxosphinganine + CO2 + CoA</text>
        <dbReference type="Rhea" id="RHEA:14761"/>
        <dbReference type="ChEBI" id="CHEBI:15378"/>
        <dbReference type="ChEBI" id="CHEBI:16526"/>
        <dbReference type="ChEBI" id="CHEBI:33384"/>
        <dbReference type="ChEBI" id="CHEBI:57287"/>
        <dbReference type="ChEBI" id="CHEBI:57379"/>
        <dbReference type="ChEBI" id="CHEBI:58299"/>
        <dbReference type="EC" id="2.3.1.50"/>
    </reaction>
</comment>
<dbReference type="GO" id="GO:0017059">
    <property type="term" value="C:serine palmitoyltransferase complex"/>
    <property type="evidence" value="ECO:0007669"/>
    <property type="project" value="TreeGrafter"/>
</dbReference>
<dbReference type="PANTHER" id="PTHR13693">
    <property type="entry name" value="CLASS II AMINOTRANSFERASE/8-AMINO-7-OXONONANOATE SYNTHASE"/>
    <property type="match status" value="1"/>
</dbReference>
<evidence type="ECO:0000256" key="3">
    <source>
        <dbReference type="ARBA" id="ARBA00013220"/>
    </source>
</evidence>
<dbReference type="InterPro" id="IPR001917">
    <property type="entry name" value="Aminotrans_II_pyridoxalP_BS"/>
</dbReference>
<evidence type="ECO:0000256" key="5">
    <source>
        <dbReference type="ARBA" id="ARBA00022898"/>
    </source>
</evidence>